<reference evidence="1 2" key="1">
    <citation type="submission" date="2019-01" db="EMBL/GenBank/DDBJ databases">
        <title>Draft Genome and Complete Hox-Cluster Characterization of the Sterlet Sturgeon (Acipenser ruthenus).</title>
        <authorList>
            <person name="Wei Q."/>
        </authorList>
    </citation>
    <scope>NUCLEOTIDE SEQUENCE [LARGE SCALE GENOMIC DNA]</scope>
    <source>
        <strain evidence="1">WHYD16114868_AA</strain>
        <tissue evidence="1">Blood</tissue>
    </source>
</reference>
<gene>
    <name evidence="1" type="ORF">EOD39_19686</name>
</gene>
<dbReference type="EMBL" id="SCEB01005526">
    <property type="protein sequence ID" value="RXM92861.1"/>
    <property type="molecule type" value="Genomic_DNA"/>
</dbReference>
<comment type="caution">
    <text evidence="1">The sequence shown here is derived from an EMBL/GenBank/DDBJ whole genome shotgun (WGS) entry which is preliminary data.</text>
</comment>
<evidence type="ECO:0000313" key="2">
    <source>
        <dbReference type="Proteomes" id="UP000289886"/>
    </source>
</evidence>
<protein>
    <submittedName>
        <fullName evidence="1">Uncharacterized protein</fullName>
    </submittedName>
</protein>
<evidence type="ECO:0000313" key="1">
    <source>
        <dbReference type="EMBL" id="RXM92861.1"/>
    </source>
</evidence>
<proteinExistence type="predicted"/>
<dbReference type="Gene3D" id="1.10.287.3160">
    <property type="match status" value="1"/>
</dbReference>
<dbReference type="Proteomes" id="UP000289886">
    <property type="component" value="Unassembled WGS sequence"/>
</dbReference>
<organism evidence="1 2">
    <name type="scientific">Acipenser ruthenus</name>
    <name type="common">Sterlet sturgeon</name>
    <dbReference type="NCBI Taxonomy" id="7906"/>
    <lineage>
        <taxon>Eukaryota</taxon>
        <taxon>Metazoa</taxon>
        <taxon>Chordata</taxon>
        <taxon>Craniata</taxon>
        <taxon>Vertebrata</taxon>
        <taxon>Euteleostomi</taxon>
        <taxon>Actinopterygii</taxon>
        <taxon>Chondrostei</taxon>
        <taxon>Acipenseriformes</taxon>
        <taxon>Acipenseridae</taxon>
        <taxon>Acipenser</taxon>
    </lineage>
</organism>
<name>A0A444UXE4_ACIRT</name>
<accession>A0A444UXE4</accession>
<sequence length="93" mass="10060">MLKKAYRSAALSAWVANVLSILVLYQSQLADSLQERVADTDTGELQAIAGAMTDLIGEFGQASGRSLVALVATRRHLWLTQAKVMETEIAVLL</sequence>
<keyword evidence="2" id="KW-1185">Reference proteome</keyword>
<dbReference type="AlphaFoldDB" id="A0A444UXE4"/>